<dbReference type="InterPro" id="IPR050345">
    <property type="entry name" value="Aliph_Amidase/BUP"/>
</dbReference>
<keyword evidence="1 4" id="KW-0378">Hydrolase</keyword>
<accession>A0A1H3CL15</accession>
<dbReference type="InterPro" id="IPR036526">
    <property type="entry name" value="C-N_Hydrolase_sf"/>
</dbReference>
<dbReference type="SUPFAM" id="SSF56317">
    <property type="entry name" value="Carbon-nitrogen hydrolase"/>
    <property type="match status" value="1"/>
</dbReference>
<dbReference type="EMBL" id="FNMZ01000006">
    <property type="protein sequence ID" value="SDX54843.1"/>
    <property type="molecule type" value="Genomic_DNA"/>
</dbReference>
<dbReference type="PANTHER" id="PTHR43674:SF2">
    <property type="entry name" value="BETA-UREIDOPROPIONASE"/>
    <property type="match status" value="1"/>
</dbReference>
<evidence type="ECO:0000313" key="4">
    <source>
        <dbReference type="EMBL" id="SDX54843.1"/>
    </source>
</evidence>
<dbReference type="STRING" id="356660.SAMN05444336_106146"/>
<dbReference type="Pfam" id="PF00795">
    <property type="entry name" value="CN_hydrolase"/>
    <property type="match status" value="1"/>
</dbReference>
<keyword evidence="5" id="KW-1185">Reference proteome</keyword>
<dbReference type="InterPro" id="IPR003010">
    <property type="entry name" value="C-N_Hydrolase"/>
</dbReference>
<dbReference type="OrthoDB" id="9803803at2"/>
<reference evidence="4 5" key="1">
    <citation type="submission" date="2016-10" db="EMBL/GenBank/DDBJ databases">
        <authorList>
            <person name="de Groot N.N."/>
        </authorList>
    </citation>
    <scope>NUCLEOTIDE SEQUENCE [LARGE SCALE GENOMIC DNA]</scope>
    <source>
        <strain evidence="4 5">DSM 17890</strain>
    </source>
</reference>
<dbReference type="GO" id="GO:0033388">
    <property type="term" value="P:putrescine biosynthetic process from arginine"/>
    <property type="evidence" value="ECO:0007669"/>
    <property type="project" value="TreeGrafter"/>
</dbReference>
<evidence type="ECO:0000256" key="1">
    <source>
        <dbReference type="ARBA" id="ARBA00022801"/>
    </source>
</evidence>
<evidence type="ECO:0000256" key="2">
    <source>
        <dbReference type="SAM" id="MobiDB-lite"/>
    </source>
</evidence>
<dbReference type="PANTHER" id="PTHR43674">
    <property type="entry name" value="NITRILASE C965.09-RELATED"/>
    <property type="match status" value="1"/>
</dbReference>
<dbReference type="RefSeq" id="WP_092683645.1">
    <property type="nucleotide sequence ID" value="NZ_FNMZ01000006.1"/>
</dbReference>
<dbReference type="PROSITE" id="PS50263">
    <property type="entry name" value="CN_HYDROLASE"/>
    <property type="match status" value="1"/>
</dbReference>
<feature type="region of interest" description="Disordered" evidence="2">
    <location>
        <begin position="260"/>
        <end position="306"/>
    </location>
</feature>
<organism evidence="4 5">
    <name type="scientific">Albimonas donghaensis</name>
    <dbReference type="NCBI Taxonomy" id="356660"/>
    <lineage>
        <taxon>Bacteria</taxon>
        <taxon>Pseudomonadati</taxon>
        <taxon>Pseudomonadota</taxon>
        <taxon>Alphaproteobacteria</taxon>
        <taxon>Rhodobacterales</taxon>
        <taxon>Paracoccaceae</taxon>
        <taxon>Albimonas</taxon>
    </lineage>
</organism>
<proteinExistence type="predicted"/>
<dbReference type="Proteomes" id="UP000199118">
    <property type="component" value="Unassembled WGS sequence"/>
</dbReference>
<dbReference type="GO" id="GO:0050126">
    <property type="term" value="F:N-carbamoylputrescine amidase activity"/>
    <property type="evidence" value="ECO:0007669"/>
    <property type="project" value="TreeGrafter"/>
</dbReference>
<evidence type="ECO:0000313" key="5">
    <source>
        <dbReference type="Proteomes" id="UP000199118"/>
    </source>
</evidence>
<name>A0A1H3CL15_9RHOB</name>
<sequence length="306" mass="32118">MSSSKDVRAITIACLQFEPRIGEVEANLDALDRLARAAAAQGAELIVAPELADSGYVFADRAELSRLAAPIPSGAPSRRLEGLARELGVHIVSGLAEARAGRFHNSAALFGPDGFIGAYRKLHLWDGETTVFDRSPPEAPVFDTALGRIALAVCYDGWFPELFRRYALAGAQVVAVPTNWVPMPGQPEDASAMANILHQAAAHSNGLIIACADRVGVERGQPFIGRSVIVDATGFLLAGPASADAEEILLARATPGAAAATRQVTPRNNVLSDRREDAYGPGFGPTDPDAAPNADDKTSQTAGEVT</sequence>
<protein>
    <submittedName>
        <fullName evidence="4">Predicted amidohydrolase</fullName>
    </submittedName>
</protein>
<feature type="domain" description="CN hydrolase" evidence="3">
    <location>
        <begin position="10"/>
        <end position="255"/>
    </location>
</feature>
<evidence type="ECO:0000259" key="3">
    <source>
        <dbReference type="PROSITE" id="PS50263"/>
    </source>
</evidence>
<dbReference type="Gene3D" id="3.60.110.10">
    <property type="entry name" value="Carbon-nitrogen hydrolase"/>
    <property type="match status" value="1"/>
</dbReference>
<dbReference type="AlphaFoldDB" id="A0A1H3CL15"/>
<gene>
    <name evidence="4" type="ORF">SAMN05444336_106146</name>
</gene>